<dbReference type="EMBL" id="NEVH01020341">
    <property type="protein sequence ID" value="PNF21560.1"/>
    <property type="molecule type" value="Genomic_DNA"/>
</dbReference>
<proteinExistence type="predicted"/>
<dbReference type="Pfam" id="PF21788">
    <property type="entry name" value="TNP-like_GBD"/>
    <property type="match status" value="1"/>
</dbReference>
<dbReference type="PANTHER" id="PTHR47577:SF2">
    <property type="entry name" value="THAP DOMAIN CONTAINING 9"/>
    <property type="match status" value="1"/>
</dbReference>
<dbReference type="Pfam" id="PF21789">
    <property type="entry name" value="TNP-like_RNaseH_C"/>
    <property type="match status" value="1"/>
</dbReference>
<evidence type="ECO:0008006" key="6">
    <source>
        <dbReference type="Google" id="ProtNLM"/>
    </source>
</evidence>
<organism evidence="4 5">
    <name type="scientific">Cryptotermes secundus</name>
    <dbReference type="NCBI Taxonomy" id="105785"/>
    <lineage>
        <taxon>Eukaryota</taxon>
        <taxon>Metazoa</taxon>
        <taxon>Ecdysozoa</taxon>
        <taxon>Arthropoda</taxon>
        <taxon>Hexapoda</taxon>
        <taxon>Insecta</taxon>
        <taxon>Pterygota</taxon>
        <taxon>Neoptera</taxon>
        <taxon>Polyneoptera</taxon>
        <taxon>Dictyoptera</taxon>
        <taxon>Blattodea</taxon>
        <taxon>Blattoidea</taxon>
        <taxon>Termitoidae</taxon>
        <taxon>Kalotermitidae</taxon>
        <taxon>Cryptotermitinae</taxon>
        <taxon>Cryptotermes</taxon>
    </lineage>
</organism>
<protein>
    <recommendedName>
        <fullName evidence="6">Transposable element P transposase</fullName>
    </recommendedName>
</protein>
<accession>A0A2J7PZ20</accession>
<reference evidence="4 5" key="1">
    <citation type="submission" date="2017-12" db="EMBL/GenBank/DDBJ databases">
        <title>Hemimetabolous genomes reveal molecular basis of termite eusociality.</title>
        <authorList>
            <person name="Harrison M.C."/>
            <person name="Jongepier E."/>
            <person name="Robertson H.M."/>
            <person name="Arning N."/>
            <person name="Bitard-Feildel T."/>
            <person name="Chao H."/>
            <person name="Childers C.P."/>
            <person name="Dinh H."/>
            <person name="Doddapaneni H."/>
            <person name="Dugan S."/>
            <person name="Gowin J."/>
            <person name="Greiner C."/>
            <person name="Han Y."/>
            <person name="Hu H."/>
            <person name="Hughes D.S.T."/>
            <person name="Huylmans A.-K."/>
            <person name="Kemena C."/>
            <person name="Kremer L.P.M."/>
            <person name="Lee S.L."/>
            <person name="Lopez-Ezquerra A."/>
            <person name="Mallet L."/>
            <person name="Monroy-Kuhn J.M."/>
            <person name="Moser A."/>
            <person name="Murali S.C."/>
            <person name="Muzny D.M."/>
            <person name="Otani S."/>
            <person name="Piulachs M.-D."/>
            <person name="Poelchau M."/>
            <person name="Qu J."/>
            <person name="Schaub F."/>
            <person name="Wada-Katsumata A."/>
            <person name="Worley K.C."/>
            <person name="Xie Q."/>
            <person name="Ylla G."/>
            <person name="Poulsen M."/>
            <person name="Gibbs R.A."/>
            <person name="Schal C."/>
            <person name="Richards S."/>
            <person name="Belles X."/>
            <person name="Korb J."/>
            <person name="Bornberg-Bauer E."/>
        </authorList>
    </citation>
    <scope>NUCLEOTIDE SEQUENCE [LARGE SCALE GENOMIC DNA]</scope>
    <source>
        <tissue evidence="4">Whole body</tissue>
    </source>
</reference>
<evidence type="ECO:0000313" key="5">
    <source>
        <dbReference type="Proteomes" id="UP000235965"/>
    </source>
</evidence>
<dbReference type="InParanoid" id="A0A2J7PZ20"/>
<sequence length="496" mass="55396">MGANNVKALKLLGASKRKPFFRFHNQETATVYDPPHLLKCTRNLFLKHDVQLKSEHVGTQLPVIAKWDHILKLYEIDKTRPFRLLYRLTDTHLNPTAQSSMNVRLAAQVMSHTVAASLNALVATGGWSSEYMATAAFVEEVDNLFDSFNGGTSVGRGKTLRCPLSDNSPHIELWKKASMGIKSWIFLKDGKPAFLHPPPSQNGWLIDITAAQHVWRTLKEAGFEYLHTQNLNQDPLENTFGAIRLNCGSNNNPTVGQFVNALKTSIISGLAFRGLGETNCEDDGATLLDNLQSLFRAPETASRYPSTSHDKETPAGMPESFHVTQQVHMDMSPAVPAGEMEVFSVAYVSGSIARQVLHGVSCDACKTCLTSEVLLSANVFIYFKECSDTEQSLTYPSEKLVETVGTAVTLMESIMTEAAHLNSVEQHITTAIKSTVDFEWIRCSGCSLHHQRIVDSIVRCLTRIYIPWWCKRRNRMMTEAARQRATERKMKILSHQ</sequence>
<dbReference type="InterPro" id="IPR048366">
    <property type="entry name" value="TNP-like_GBD"/>
</dbReference>
<feature type="domain" description="Transposable element P transposase-like RNase H C-terminal" evidence="3">
    <location>
        <begin position="231"/>
        <end position="261"/>
    </location>
</feature>
<evidence type="ECO:0000256" key="1">
    <source>
        <dbReference type="SAM" id="MobiDB-lite"/>
    </source>
</evidence>
<dbReference type="PANTHER" id="PTHR47577">
    <property type="entry name" value="THAP DOMAIN-CONTAINING PROTEIN 6"/>
    <property type="match status" value="1"/>
</dbReference>
<keyword evidence="5" id="KW-1185">Reference proteome</keyword>
<dbReference type="Proteomes" id="UP000235965">
    <property type="component" value="Unassembled WGS sequence"/>
</dbReference>
<gene>
    <name evidence="4" type="ORF">B7P43_G12728</name>
</gene>
<evidence type="ECO:0000259" key="3">
    <source>
        <dbReference type="Pfam" id="PF21789"/>
    </source>
</evidence>
<name>A0A2J7PZ20_9NEOP</name>
<dbReference type="AlphaFoldDB" id="A0A2J7PZ20"/>
<feature type="domain" description="Transposable element P transposase-like GTP-binding insertion" evidence="2">
    <location>
        <begin position="36"/>
        <end position="157"/>
    </location>
</feature>
<comment type="caution">
    <text evidence="4">The sequence shown here is derived from an EMBL/GenBank/DDBJ whole genome shotgun (WGS) entry which is preliminary data.</text>
</comment>
<dbReference type="OrthoDB" id="7474070at2759"/>
<evidence type="ECO:0000313" key="4">
    <source>
        <dbReference type="EMBL" id="PNF21560.1"/>
    </source>
</evidence>
<feature type="region of interest" description="Disordered" evidence="1">
    <location>
        <begin position="298"/>
        <end position="317"/>
    </location>
</feature>
<evidence type="ECO:0000259" key="2">
    <source>
        <dbReference type="Pfam" id="PF21788"/>
    </source>
</evidence>
<dbReference type="InterPro" id="IPR048367">
    <property type="entry name" value="TNP-like_RNaseH_C"/>
</dbReference>